<sequence length="78" mass="7609">MSSSPTSPGKTPHSVTPLILSRAVKPIETDPPVTQGQPAAPAEPAPAPVARPRAPVLSAVAAAAAASVQPAQTASPGQ</sequence>
<evidence type="ECO:0000256" key="1">
    <source>
        <dbReference type="SAM" id="MobiDB-lite"/>
    </source>
</evidence>
<dbReference type="Proteomes" id="UP000430232">
    <property type="component" value="Unassembled WGS sequence"/>
</dbReference>
<dbReference type="EMBL" id="VZOJ01000001">
    <property type="protein sequence ID" value="KAB0644755.1"/>
    <property type="molecule type" value="Genomic_DNA"/>
</dbReference>
<evidence type="ECO:0000313" key="3">
    <source>
        <dbReference type="Proteomes" id="UP000430232"/>
    </source>
</evidence>
<gene>
    <name evidence="2" type="ORF">F7R21_00005</name>
</gene>
<feature type="region of interest" description="Disordered" evidence="1">
    <location>
        <begin position="1"/>
        <end position="51"/>
    </location>
</feature>
<accession>A0A6H9TAD9</accession>
<evidence type="ECO:0000313" key="2">
    <source>
        <dbReference type="EMBL" id="KAB0644755.1"/>
    </source>
</evidence>
<comment type="caution">
    <text evidence="2">The sequence shown here is derived from an EMBL/GenBank/DDBJ whole genome shotgun (WGS) entry which is preliminary data.</text>
</comment>
<keyword evidence="3" id="KW-1185">Reference proteome</keyword>
<protein>
    <submittedName>
        <fullName evidence="2">Secretion system protein E</fullName>
    </submittedName>
</protein>
<dbReference type="AlphaFoldDB" id="A0A6H9TAD9"/>
<organism evidence="2 3">
    <name type="scientific">Burkholderia latens</name>
    <dbReference type="NCBI Taxonomy" id="488446"/>
    <lineage>
        <taxon>Bacteria</taxon>
        <taxon>Pseudomonadati</taxon>
        <taxon>Pseudomonadota</taxon>
        <taxon>Betaproteobacteria</taxon>
        <taxon>Burkholderiales</taxon>
        <taxon>Burkholderiaceae</taxon>
        <taxon>Burkholderia</taxon>
        <taxon>Burkholderia cepacia complex</taxon>
    </lineage>
</organism>
<reference evidence="2 3" key="1">
    <citation type="submission" date="2019-09" db="EMBL/GenBank/DDBJ databases">
        <title>Draft genome sequences of 48 bacterial type strains from the CCUG.</title>
        <authorList>
            <person name="Tunovic T."/>
            <person name="Pineiro-Iglesias B."/>
            <person name="Unosson C."/>
            <person name="Inganas E."/>
            <person name="Ohlen M."/>
            <person name="Cardew S."/>
            <person name="Jensie-Markopoulos S."/>
            <person name="Salva-Serra F."/>
            <person name="Jaen-Luchoro D."/>
            <person name="Karlsson R."/>
            <person name="Svensson-Stadler L."/>
            <person name="Chun J."/>
            <person name="Moore E."/>
        </authorList>
    </citation>
    <scope>NUCLEOTIDE SEQUENCE [LARGE SCALE GENOMIC DNA]</scope>
    <source>
        <strain evidence="2 3">CCUG 54555</strain>
    </source>
</reference>
<feature type="non-terminal residue" evidence="2">
    <location>
        <position position="78"/>
    </location>
</feature>
<proteinExistence type="predicted"/>
<name>A0A6H9TAD9_9BURK</name>